<dbReference type="AlphaFoldDB" id="A0A3N4JL25"/>
<dbReference type="SUPFAM" id="SSF50978">
    <property type="entry name" value="WD40 repeat-like"/>
    <property type="match status" value="2"/>
</dbReference>
<sequence length="1135" mass="122140">MAGFFTPTPKNPGGIPNLKLTPTNAPVFLSSRNSTSIRSTSKGRQNSSSGSSSSSSSFSDCGLALKRVIGCSTTAFDSHPPSRSFAYTAGAAAVVVQLDDDLQITQRFFRARPNAPTLTSTISSYAPSTPGNYSQETRNRTAASLRDAGVGNIYSNNASPFSGEDSPSSRTWTARERIKAATCLSFSPDGKWIAVGETGYNPRILIFSLSKDVPSDLPVAAMSEHTFGVRGVAFSPCSKYLASIGTMNDGFVYVWSLNGTRGSLVRLHSSNKCTNFVRQIAWMGKSLVTVGTRHVKIWKTEDEVSPRFRKSRHGRSLIHRQQKPISPGPKVLHGRNALLGAMSDSTMSCVVGISDDKALVCTEKGDICLLDESGLRFSKVASAEFGVGCITVDAESKFAWVAGRHGNIRFVFTLSALELALVLKEIVPSTPPESPSSSRSSSPILPYGCRPAHVLAMASMLGHLFTLDSNHSLKIINMSTVDGVPVPNSMIRELPAHKDACLGVRLLPTNHSSHGLFFTWSAGGAVLFWNLEGAQKGEFQVELEQPMESEDDIANELKVVRVSDRGDIFVTGDKYGVLRVIDGKSHTCQYVVKAHSGEIMDIAVHQTTIVSCARDRTVQVFTKTGDGWSLAQTLDDHTASVSRVLLLENGNKLLSCSADRTIVIRELCRREAINGTVTMAYLAIRTLTTKASPVHMTPLSDATLIVSTMDRQIHKFDLNAGKSVHGFRCADESGDAVVMDAITVGKDKGYPRSRVLAGISTTDKSIRLYDLAGNLIDKEWGHTEGVSDVALLEREPRKGEEIGQTVVISTGTDGTIMIWEFNPKAQEPEPAASTAVASPESVDSSSTKKEMTATRPPIRRVLSRSELMDFSPKTAPVTSNPRPSSAHVPPSPPRTLRRKTSAYGMNRSMSSKGGANTPMPPTPSTTTTEDSASPSTPVFTHTTSSTPNMTPTVSTPSGPSAGRESRKSTQRRTPSPPDPTKSQNLPAPPQRRGSSMSRPRGKSVGSANDPNSGSGSINGLAESLSRSLRSFRKKIDSPGSKDGLRPEVLKDLQRELALTAKELGLSEKGEGKSRGRTHGSTRGTSSREDGRSEIMAQLLDQYSERLVSLVSDRLENGKGKLPRERKKLVDTSGEG</sequence>
<evidence type="ECO:0000256" key="1">
    <source>
        <dbReference type="SAM" id="MobiDB-lite"/>
    </source>
</evidence>
<dbReference type="EMBL" id="ML120407">
    <property type="protein sequence ID" value="RPA97110.1"/>
    <property type="molecule type" value="Genomic_DNA"/>
</dbReference>
<dbReference type="Proteomes" id="UP000276215">
    <property type="component" value="Unassembled WGS sequence"/>
</dbReference>
<reference evidence="2 3" key="1">
    <citation type="journal article" date="2018" name="Nat. Ecol. Evol.">
        <title>Pezizomycetes genomes reveal the molecular basis of ectomycorrhizal truffle lifestyle.</title>
        <authorList>
            <person name="Murat C."/>
            <person name="Payen T."/>
            <person name="Noel B."/>
            <person name="Kuo A."/>
            <person name="Morin E."/>
            <person name="Chen J."/>
            <person name="Kohler A."/>
            <person name="Krizsan K."/>
            <person name="Balestrini R."/>
            <person name="Da Silva C."/>
            <person name="Montanini B."/>
            <person name="Hainaut M."/>
            <person name="Levati E."/>
            <person name="Barry K.W."/>
            <person name="Belfiori B."/>
            <person name="Cichocki N."/>
            <person name="Clum A."/>
            <person name="Dockter R.B."/>
            <person name="Fauchery L."/>
            <person name="Guy J."/>
            <person name="Iotti M."/>
            <person name="Le Tacon F."/>
            <person name="Lindquist E.A."/>
            <person name="Lipzen A."/>
            <person name="Malagnac F."/>
            <person name="Mello A."/>
            <person name="Molinier V."/>
            <person name="Miyauchi S."/>
            <person name="Poulain J."/>
            <person name="Riccioni C."/>
            <person name="Rubini A."/>
            <person name="Sitrit Y."/>
            <person name="Splivallo R."/>
            <person name="Traeger S."/>
            <person name="Wang M."/>
            <person name="Zifcakova L."/>
            <person name="Wipf D."/>
            <person name="Zambonelli A."/>
            <person name="Paolocci F."/>
            <person name="Nowrousian M."/>
            <person name="Ottonello S."/>
            <person name="Baldrian P."/>
            <person name="Spatafora J.W."/>
            <person name="Henrissat B."/>
            <person name="Nagy L.G."/>
            <person name="Aury J.M."/>
            <person name="Wincker P."/>
            <person name="Grigoriev I.V."/>
            <person name="Bonfante P."/>
            <person name="Martin F.M."/>
        </authorList>
    </citation>
    <scope>NUCLEOTIDE SEQUENCE [LARGE SCALE GENOMIC DNA]</scope>
    <source>
        <strain evidence="2 3">120613-1</strain>
    </source>
</reference>
<feature type="region of interest" description="Disordered" evidence="1">
    <location>
        <begin position="1"/>
        <end position="58"/>
    </location>
</feature>
<evidence type="ECO:0000313" key="2">
    <source>
        <dbReference type="EMBL" id="RPA97110.1"/>
    </source>
</evidence>
<dbReference type="InterPro" id="IPR052779">
    <property type="entry name" value="WDR62"/>
</dbReference>
<dbReference type="STRING" id="1336337.A0A3N4JL25"/>
<dbReference type="PANTHER" id="PTHR45589:SF1">
    <property type="entry name" value="WD REPEAT DOMAIN 62, ISOFORM G"/>
    <property type="match status" value="1"/>
</dbReference>
<feature type="compositionally biased region" description="Low complexity" evidence="1">
    <location>
        <begin position="30"/>
        <end position="40"/>
    </location>
</feature>
<proteinExistence type="predicted"/>
<dbReference type="OrthoDB" id="6252103at2759"/>
<feature type="compositionally biased region" description="Polar residues" evidence="1">
    <location>
        <begin position="1005"/>
        <end position="1017"/>
    </location>
</feature>
<gene>
    <name evidence="2" type="ORF">L873DRAFT_1691984</name>
</gene>
<dbReference type="InterPro" id="IPR001680">
    <property type="entry name" value="WD40_rpt"/>
</dbReference>
<evidence type="ECO:0000313" key="3">
    <source>
        <dbReference type="Proteomes" id="UP000276215"/>
    </source>
</evidence>
<dbReference type="PANTHER" id="PTHR45589">
    <property type="entry name" value="WD REPEAT DOMAIN 62, ISOFORM G"/>
    <property type="match status" value="1"/>
</dbReference>
<feature type="region of interest" description="Disordered" evidence="1">
    <location>
        <begin position="826"/>
        <end position="1021"/>
    </location>
</feature>
<feature type="compositionally biased region" description="Low complexity" evidence="1">
    <location>
        <begin position="47"/>
        <end position="58"/>
    </location>
</feature>
<dbReference type="InterPro" id="IPR036322">
    <property type="entry name" value="WD40_repeat_dom_sf"/>
</dbReference>
<feature type="region of interest" description="Disordered" evidence="1">
    <location>
        <begin position="1113"/>
        <end position="1135"/>
    </location>
</feature>
<dbReference type="SMART" id="SM00320">
    <property type="entry name" value="WD40"/>
    <property type="match status" value="8"/>
</dbReference>
<feature type="compositionally biased region" description="Polar residues" evidence="1">
    <location>
        <begin position="938"/>
        <end position="958"/>
    </location>
</feature>
<feature type="compositionally biased region" description="Low complexity" evidence="1">
    <location>
        <begin position="924"/>
        <end position="937"/>
    </location>
</feature>
<feature type="compositionally biased region" description="Basic and acidic residues" evidence="1">
    <location>
        <begin position="1064"/>
        <end position="1073"/>
    </location>
</feature>
<dbReference type="Gene3D" id="2.130.10.10">
    <property type="entry name" value="YVTN repeat-like/Quinoprotein amine dehydrogenase"/>
    <property type="match status" value="3"/>
</dbReference>
<feature type="compositionally biased region" description="Basic and acidic residues" evidence="1">
    <location>
        <begin position="1113"/>
        <end position="1122"/>
    </location>
</feature>
<dbReference type="Pfam" id="PF00400">
    <property type="entry name" value="WD40"/>
    <property type="match status" value="4"/>
</dbReference>
<protein>
    <submittedName>
        <fullName evidence="2">WD40 repeat-like protein</fullName>
    </submittedName>
</protein>
<dbReference type="InterPro" id="IPR015943">
    <property type="entry name" value="WD40/YVTN_repeat-like_dom_sf"/>
</dbReference>
<keyword evidence="3" id="KW-1185">Reference proteome</keyword>
<name>A0A3N4JL25_9PEZI</name>
<feature type="region of interest" description="Disordered" evidence="1">
    <location>
        <begin position="1060"/>
        <end position="1094"/>
    </location>
</feature>
<organism evidence="2 3">
    <name type="scientific">Choiromyces venosus 120613-1</name>
    <dbReference type="NCBI Taxonomy" id="1336337"/>
    <lineage>
        <taxon>Eukaryota</taxon>
        <taxon>Fungi</taxon>
        <taxon>Dikarya</taxon>
        <taxon>Ascomycota</taxon>
        <taxon>Pezizomycotina</taxon>
        <taxon>Pezizomycetes</taxon>
        <taxon>Pezizales</taxon>
        <taxon>Tuberaceae</taxon>
        <taxon>Choiromyces</taxon>
    </lineage>
</organism>
<accession>A0A3N4JL25</accession>